<dbReference type="InterPro" id="IPR019018">
    <property type="entry name" value="Rab-bd_FIP-RBD"/>
</dbReference>
<dbReference type="FunFam" id="1.20.5.2440:FF:000002">
    <property type="entry name" value="rab11 family-interacting protein 2 isoform X1"/>
    <property type="match status" value="1"/>
</dbReference>
<proteinExistence type="predicted"/>
<dbReference type="PROSITE" id="PS50004">
    <property type="entry name" value="C2"/>
    <property type="match status" value="1"/>
</dbReference>
<feature type="non-terminal residue" evidence="16">
    <location>
        <position position="1"/>
    </location>
</feature>
<dbReference type="GO" id="GO:0007154">
    <property type="term" value="P:cell communication"/>
    <property type="evidence" value="ECO:0007669"/>
    <property type="project" value="UniProtKB-ARBA"/>
</dbReference>
<evidence type="ECO:0000259" key="14">
    <source>
        <dbReference type="PROSITE" id="PS50004"/>
    </source>
</evidence>
<keyword evidence="9" id="KW-0472">Membrane</keyword>
<evidence type="ECO:0000313" key="16">
    <source>
        <dbReference type="EMBL" id="NXW91655.1"/>
    </source>
</evidence>
<evidence type="ECO:0000256" key="13">
    <source>
        <dbReference type="SAM" id="MobiDB-lite"/>
    </source>
</evidence>
<dbReference type="GO" id="GO:0045055">
    <property type="term" value="P:regulated exocytosis"/>
    <property type="evidence" value="ECO:0007669"/>
    <property type="project" value="TreeGrafter"/>
</dbReference>
<evidence type="ECO:0000256" key="11">
    <source>
        <dbReference type="ARBA" id="ARBA00062390"/>
    </source>
</evidence>
<keyword evidence="3" id="KW-0813">Transport</keyword>
<dbReference type="GO" id="GO:0015031">
    <property type="term" value="P:protein transport"/>
    <property type="evidence" value="ECO:0007669"/>
    <property type="project" value="UniProtKB-KW"/>
</dbReference>
<feature type="compositionally biased region" description="Gly residues" evidence="13">
    <location>
        <begin position="1022"/>
        <end position="1031"/>
    </location>
</feature>
<protein>
    <recommendedName>
        <fullName evidence="12">Rab11 family-interacting protein 2</fullName>
    </recommendedName>
</protein>
<keyword evidence="17" id="KW-1185">Reference proteome</keyword>
<name>A0A7L4FXL2_9COLU</name>
<evidence type="ECO:0000256" key="12">
    <source>
        <dbReference type="ARBA" id="ARBA00071491"/>
    </source>
</evidence>
<feature type="compositionally biased region" description="Polar residues" evidence="13">
    <location>
        <begin position="286"/>
        <end position="295"/>
    </location>
</feature>
<dbReference type="FunFam" id="2.60.40.150:FF:000070">
    <property type="entry name" value="rab11 family-interacting protein 2 isoform X1"/>
    <property type="match status" value="1"/>
</dbReference>
<dbReference type="GO" id="GO:0055038">
    <property type="term" value="C:recycling endosome membrane"/>
    <property type="evidence" value="ECO:0007669"/>
    <property type="project" value="UniProtKB-SubCell"/>
</dbReference>
<organism evidence="16 17">
    <name type="scientific">Pampusana beccarii</name>
    <name type="common">Western bronze ground-dove</name>
    <dbReference type="NCBI Taxonomy" id="2953425"/>
    <lineage>
        <taxon>Eukaryota</taxon>
        <taxon>Metazoa</taxon>
        <taxon>Chordata</taxon>
        <taxon>Craniata</taxon>
        <taxon>Vertebrata</taxon>
        <taxon>Euteleostomi</taxon>
        <taxon>Archelosauria</taxon>
        <taxon>Archosauria</taxon>
        <taxon>Dinosauria</taxon>
        <taxon>Saurischia</taxon>
        <taxon>Theropoda</taxon>
        <taxon>Coelurosauria</taxon>
        <taxon>Aves</taxon>
        <taxon>Neognathae</taxon>
        <taxon>Neoaves</taxon>
        <taxon>Columbimorphae</taxon>
        <taxon>Columbiformes</taxon>
        <taxon>Columbidae</taxon>
        <taxon>Pampusana</taxon>
    </lineage>
</organism>
<evidence type="ECO:0000256" key="7">
    <source>
        <dbReference type="ARBA" id="ARBA00022753"/>
    </source>
</evidence>
<evidence type="ECO:0000256" key="5">
    <source>
        <dbReference type="ARBA" id="ARBA00022553"/>
    </source>
</evidence>
<reference evidence="16 17" key="1">
    <citation type="submission" date="2020-02" db="EMBL/GenBank/DDBJ databases">
        <title>Bird 10,000 Genomes (B10K) Project - Family phase.</title>
        <authorList>
            <person name="Zhang G."/>
        </authorList>
    </citation>
    <scope>NUCLEOTIDE SEQUENCE [LARGE SCALE GENOMIC DNA]</scope>
    <source>
        <strain evidence="16">B10K-DU-006-06</strain>
    </source>
</reference>
<keyword evidence="7" id="KW-0967">Endosome</keyword>
<comment type="subcellular location">
    <subcellularLocation>
        <location evidence="1">Cell membrane</location>
        <topology evidence="1">Peripheral membrane protein</topology>
    </subcellularLocation>
    <subcellularLocation>
        <location evidence="2">Recycling endosome membrane</location>
        <topology evidence="2">Peripheral membrane protein</topology>
    </subcellularLocation>
</comment>
<dbReference type="PANTHER" id="PTHR15746:SF22">
    <property type="entry name" value="RAB11 FAMILY-INTERACTING PROTEIN 1"/>
    <property type="match status" value="1"/>
</dbReference>
<feature type="compositionally biased region" description="Low complexity" evidence="13">
    <location>
        <begin position="1009"/>
        <end position="1021"/>
    </location>
</feature>
<feature type="domain" description="FIP-RBD" evidence="15">
    <location>
        <begin position="1206"/>
        <end position="1268"/>
    </location>
</feature>
<feature type="region of interest" description="Disordered" evidence="13">
    <location>
        <begin position="975"/>
        <end position="1066"/>
    </location>
</feature>
<feature type="non-terminal residue" evidence="16">
    <location>
        <position position="1278"/>
    </location>
</feature>
<dbReference type="PROSITE" id="PS51511">
    <property type="entry name" value="FIP_RBD"/>
    <property type="match status" value="1"/>
</dbReference>
<dbReference type="Gene3D" id="1.20.5.2440">
    <property type="match status" value="1"/>
</dbReference>
<accession>A0A7L4FXL2</accession>
<dbReference type="SUPFAM" id="SSF144270">
    <property type="entry name" value="Eferin C-derminal domain-like"/>
    <property type="match status" value="1"/>
</dbReference>
<dbReference type="Gene3D" id="2.60.40.150">
    <property type="entry name" value="C2 domain"/>
    <property type="match status" value="1"/>
</dbReference>
<feature type="compositionally biased region" description="Basic and acidic residues" evidence="13">
    <location>
        <begin position="159"/>
        <end position="171"/>
    </location>
</feature>
<dbReference type="OrthoDB" id="8956628at2759"/>
<evidence type="ECO:0000256" key="4">
    <source>
        <dbReference type="ARBA" id="ARBA00022475"/>
    </source>
</evidence>
<comment type="subunit">
    <text evidence="11">Homooligomerizes in a Rab11-independent manner. Forms a heterooligomeric complex with RAB11FIP4. Interacts with AP2A1, MYO5B, RAB25 and REPS1. Interacts with RAB11A and RAB11B (activated GTP-bound form). Interacts with NPC1L1. Interacts (via NPF motifs) with EHD1 and EHD3. Interacts with TICAM2; this interaction directs RAB11FIP2 to the phagosome. Interacts with RAB14 and RAB25 (GTP-bound forms).</text>
</comment>
<dbReference type="GO" id="GO:0005886">
    <property type="term" value="C:plasma membrane"/>
    <property type="evidence" value="ECO:0007669"/>
    <property type="project" value="UniProtKB-SubCell"/>
</dbReference>
<dbReference type="GO" id="GO:0023052">
    <property type="term" value="P:signaling"/>
    <property type="evidence" value="ECO:0007669"/>
    <property type="project" value="UniProtKB-ARBA"/>
</dbReference>
<evidence type="ECO:0000256" key="6">
    <source>
        <dbReference type="ARBA" id="ARBA00022737"/>
    </source>
</evidence>
<feature type="region of interest" description="Disordered" evidence="13">
    <location>
        <begin position="331"/>
        <end position="383"/>
    </location>
</feature>
<dbReference type="AlphaFoldDB" id="A0A7L4FXL2"/>
<feature type="region of interest" description="Disordered" evidence="13">
    <location>
        <begin position="561"/>
        <end position="924"/>
    </location>
</feature>
<feature type="compositionally biased region" description="Low complexity" evidence="13">
    <location>
        <begin position="1092"/>
        <end position="1111"/>
    </location>
</feature>
<dbReference type="PANTHER" id="PTHR15746">
    <property type="entry name" value="RAB11-RELATED"/>
    <property type="match status" value="1"/>
</dbReference>
<feature type="compositionally biased region" description="Low complexity" evidence="13">
    <location>
        <begin position="1043"/>
        <end position="1061"/>
    </location>
</feature>
<keyword evidence="4" id="KW-1003">Cell membrane</keyword>
<comment type="caution">
    <text evidence="16">The sequence shown here is derived from an EMBL/GenBank/DDBJ whole genome shotgun (WGS) entry which is preliminary data.</text>
</comment>
<dbReference type="Pfam" id="PF00168">
    <property type="entry name" value="C2"/>
    <property type="match status" value="1"/>
</dbReference>
<dbReference type="SUPFAM" id="SSF49562">
    <property type="entry name" value="C2 domain (Calcium/lipid-binding domain, CaLB)"/>
    <property type="match status" value="1"/>
</dbReference>
<feature type="compositionally biased region" description="Basic and acidic residues" evidence="13">
    <location>
        <begin position="1117"/>
        <end position="1128"/>
    </location>
</feature>
<evidence type="ECO:0000313" key="17">
    <source>
        <dbReference type="Proteomes" id="UP000541332"/>
    </source>
</evidence>
<dbReference type="EMBL" id="VWYH01008195">
    <property type="protein sequence ID" value="NXW91655.1"/>
    <property type="molecule type" value="Genomic_DNA"/>
</dbReference>
<dbReference type="InterPro" id="IPR037245">
    <property type="entry name" value="FIP-RBD_C_sf"/>
</dbReference>
<keyword evidence="6" id="KW-0677">Repeat</keyword>
<feature type="region of interest" description="Disordered" evidence="13">
    <location>
        <begin position="409"/>
        <end position="544"/>
    </location>
</feature>
<feature type="region of interest" description="Disordered" evidence="13">
    <location>
        <begin position="1088"/>
        <end position="1184"/>
    </location>
</feature>
<feature type="compositionally biased region" description="Basic and acidic residues" evidence="13">
    <location>
        <begin position="792"/>
        <end position="809"/>
    </location>
</feature>
<sequence length="1278" mass="135432">PAPAAMSGLAPAWVPTHVQVTVLRARGLRAKAAAGGGGSDAYTVMALGRDKFSTSVAERCQGQPVWREEATFELPPPARPAALRLTVLHRALVGLDKFLGRAEVDLAALRADGGRRHSRWYKLRSKPGKKEKERGEIEVDIQFMRSNMTASMFDLSAKDKSRSPFGKLKDKLKGKRSSGFSDTASAIVPSATHSPADSEDEAAEKEKEKKKSKLKTLFSKPGLQKTSLSQSMSVLPTLQPVTTRVRLHPRDFQPHWDDEESEASPTSEQKSSPSPVFKSHKMATLDSRQLNQGTASHPKKEGLSLFSGLKSKGDPISKSSLCINGSHVYMEESAAKDNTPASSPSPRNFRRKQLCASEENLSSRPTKGPEEAGGTSPSHAFSGSASLETFKSMTLPSYKLLASEEYLETSVPPSIEVIKEPKKTDHKKSALLSLVTGKKEAAKTTDGENIPDRTLRDEENKVPEEKSEQEAKHLEPPADLSSGDPSGAARHAEDAFAEKQPLNPFEEEQKPDRAAAPTKTRAVKPRPGVSSEEETQATLPTLAPDSLPAFLSVHRISGDNNPFISKTGQKVQVPGSENITSSPASATSPPPFASELSNGKNPFSPEQDRAFAAPDPEGFPHFASSHHPAASVPKAPFPRELSGHGNNPFACEWGQSPWGEGPASSGTQPSRGPALPSDCHFGDNNPFVPKPGREADAPGFKAAAGSSPLCLPGDKSRSSAELGHAGRGASGSSAGAAVTRRVSAVSHALGSLSHSPGLAPKQQHDSAQLQAEGSLARREAEVGAEPPSPESELGREQVFEKRREERAHASEPPATPFDQNNLFSQAGSASPALGAVTPWDAGVGRAVGGWSITPQPCTPPPCLAATRNERPPGARAARLGGDVPSAGHSVKPAPGLPLPDDKAPAARGCLPQSGSSEAVAPPVMLRDDSNNRLLKNEGDDDLFVCLTNLKSAIPVTADHGPKLVGLPVIPEGGSDDELLGDCQENRGDKNLSGTGKGSLDLMPLCEGLPEPAESSAAAQATPGGGGGGGRRAPGACEPSEPPAGVDVHSVSAADSGSGVASHSRECNSYLEKRELKIEADAEERAECDFFEPSASSSSLSNPSQPYSSSRPLLSDTPSHRAESPKKPTAEGFADKAGNSGEKKLLQARVSPSDASPTHGQQGGEPAAPKHRLHPVKPMNTTANKSQTKNLDVISTMNEKLLEMNVKKYDPSDPAYAYAQLTHDELIQLVLKQKDTITRKDVQVRELEDYIDNLLVRVMEETPNILRVSTSANKKAGKM</sequence>
<evidence type="ECO:0000256" key="3">
    <source>
        <dbReference type="ARBA" id="ARBA00022448"/>
    </source>
</evidence>
<feature type="domain" description="C2" evidence="14">
    <location>
        <begin position="1"/>
        <end position="121"/>
    </location>
</feature>
<feature type="compositionally biased region" description="Polar residues" evidence="13">
    <location>
        <begin position="561"/>
        <end position="579"/>
    </location>
</feature>
<comment type="function">
    <text evidence="10">A Rab11 effector binding preferentially phosphatidylinositol 3,4,5-trisphosphate (PtdInsP3) and phosphatidic acid (PA) and acting in the regulation of the transport of vesicles from the endosomal recycling compartment (ERC) to the plasma membrane. Involved in insulin granule exocytosis. Also involved in receptor-mediated endocytosis and membrane trafficking of recycling endosomes, probably originating from clathrin-coated vesicles. Required in a complex with MYO5B and RAB11 for the transport of NPC1L1 to the plasma membrane. Also acts as a regulator of cell polarity. Plays an essential role in phagocytosis through a mechanism involving TICAM2, RAC1 and CDC42 Rho GTPases for controlling actin-dynamics.</text>
</comment>
<keyword evidence="8" id="KW-0653">Protein transport</keyword>
<dbReference type="Pfam" id="PF09457">
    <property type="entry name" value="RBD-FIP"/>
    <property type="match status" value="1"/>
</dbReference>
<evidence type="ECO:0000256" key="1">
    <source>
        <dbReference type="ARBA" id="ARBA00004202"/>
    </source>
</evidence>
<dbReference type="Proteomes" id="UP000541332">
    <property type="component" value="Unassembled WGS sequence"/>
</dbReference>
<gene>
    <name evidence="16" type="primary">Rab11fip1</name>
    <name evidence="16" type="ORF">ALOBEC_R12205</name>
</gene>
<evidence type="ECO:0000259" key="15">
    <source>
        <dbReference type="PROSITE" id="PS51511"/>
    </source>
</evidence>
<feature type="region of interest" description="Disordered" evidence="13">
    <location>
        <begin position="159"/>
        <end position="222"/>
    </location>
</feature>
<dbReference type="InterPro" id="IPR037789">
    <property type="entry name" value="FIP_classI"/>
</dbReference>
<evidence type="ECO:0000256" key="2">
    <source>
        <dbReference type="ARBA" id="ARBA00004654"/>
    </source>
</evidence>
<keyword evidence="5" id="KW-0597">Phosphoprotein</keyword>
<feature type="compositionally biased region" description="Basic and acidic residues" evidence="13">
    <location>
        <begin position="437"/>
        <end position="476"/>
    </location>
</feature>
<evidence type="ECO:0000256" key="8">
    <source>
        <dbReference type="ARBA" id="ARBA00022927"/>
    </source>
</evidence>
<dbReference type="InterPro" id="IPR035892">
    <property type="entry name" value="C2_domain_sf"/>
</dbReference>
<feature type="compositionally biased region" description="Polar residues" evidence="13">
    <location>
        <begin position="263"/>
        <end position="274"/>
    </location>
</feature>
<dbReference type="InterPro" id="IPR000008">
    <property type="entry name" value="C2_dom"/>
</dbReference>
<dbReference type="GO" id="GO:0031267">
    <property type="term" value="F:small GTPase binding"/>
    <property type="evidence" value="ECO:0007669"/>
    <property type="project" value="InterPro"/>
</dbReference>
<dbReference type="SMART" id="SM00239">
    <property type="entry name" value="C2"/>
    <property type="match status" value="1"/>
</dbReference>
<evidence type="ECO:0000256" key="9">
    <source>
        <dbReference type="ARBA" id="ARBA00023136"/>
    </source>
</evidence>
<feature type="compositionally biased region" description="Polar residues" evidence="13">
    <location>
        <begin position="817"/>
        <end position="828"/>
    </location>
</feature>
<feature type="region of interest" description="Disordered" evidence="13">
    <location>
        <begin position="253"/>
        <end position="317"/>
    </location>
</feature>
<evidence type="ECO:0000256" key="10">
    <source>
        <dbReference type="ARBA" id="ARBA00055128"/>
    </source>
</evidence>